<accession>A0A444WBL6</accession>
<dbReference type="AlphaFoldDB" id="A0A444WBL6"/>
<gene>
    <name evidence="1" type="ORF">NU09_1534</name>
</gene>
<dbReference type="Proteomes" id="UP000289775">
    <property type="component" value="Unassembled WGS sequence"/>
</dbReference>
<evidence type="ECO:0000313" key="2">
    <source>
        <dbReference type="Proteomes" id="UP000289775"/>
    </source>
</evidence>
<reference evidence="1 2" key="1">
    <citation type="submission" date="2014-12" db="EMBL/GenBank/DDBJ databases">
        <title>Genome sequence of Flavobacterium beibuense RSKm HC5.</title>
        <authorList>
            <person name="Kim J.F."/>
            <person name="Song J.Y."/>
            <person name="Kwak M.-J."/>
            <person name="Lee S.-W."/>
        </authorList>
    </citation>
    <scope>NUCLEOTIDE SEQUENCE [LARGE SCALE GENOMIC DNA]</scope>
    <source>
        <strain evidence="1 2">RSKm HC5</strain>
    </source>
</reference>
<evidence type="ECO:0000313" key="1">
    <source>
        <dbReference type="EMBL" id="RYJ43196.1"/>
    </source>
</evidence>
<organism evidence="1 2">
    <name type="scientific">Flavobacterium beibuense</name>
    <dbReference type="NCBI Taxonomy" id="657326"/>
    <lineage>
        <taxon>Bacteria</taxon>
        <taxon>Pseudomonadati</taxon>
        <taxon>Bacteroidota</taxon>
        <taxon>Flavobacteriia</taxon>
        <taxon>Flavobacteriales</taxon>
        <taxon>Flavobacteriaceae</taxon>
        <taxon>Flavobacterium</taxon>
    </lineage>
</organism>
<proteinExistence type="predicted"/>
<name>A0A444WBL6_9FLAO</name>
<keyword evidence="2" id="KW-1185">Reference proteome</keyword>
<dbReference type="EMBL" id="JUIW01000005">
    <property type="protein sequence ID" value="RYJ43196.1"/>
    <property type="molecule type" value="Genomic_DNA"/>
</dbReference>
<sequence length="1148" mass="131722">MPFWSYTLVMLRYRFLLVLLCLVSAGYAQETPALFKNRKITVTNDTIRIDSVSINKAFFRLQDKLGNDIDTSYYHVDFRNSTLVFKEGIQPGDTLSMRYLNYPEYLTKKYSIYDDSRVVDNNATGIENLYRVNRNPLNSFIPFDGLNTSGSITRGITVGNNQNAVVNSNLDLQITGKLSDKVSLRASIQDSNIPLQEGGYSQKLDEFDQIFIELFSNNWSIRAGDLFLENRQSHFLNFNKKVQGISTNFSFGDEDSKTTVFAAAALVRGQYAKSTFTGQEGNQGPYKLRGPNDELYILVISGSERVFVNGILLERGENNDYIIDYNAGEIIFTSLFPITSEMRINVEYQYTVQSYSRLLTYGGVTHEEEKWSIGGFVYSENDIKNQPLQQNLTEEQVAILQQAGDDPSQMMAPSAYVDSYSENKILYRKTTVNGIEVFEYSNNPDDELYNVRFSYVGENSGNYILANAAAIGRIFEYVPPVNGIPQGNYEPVIRLVAPQKIQIATILGKYNPSEKTNINFEAGISNNDLNLFSPVDDDNNNGLAGKLDAKQRLYTGKWELDAFAYYQFVQKDFRTIERLFNIEFNRDWNLNGITTTEGNQSYLVAGTVFGLPEKGNFNYQLEQLDYSGSFSGTRQVVDSRFVFNKLLVQDRGSWLNSNGNYSSSEFIRNEALAKYHFGKNWVGGTVRHEDNRERLKETGQLSILSQRFAEYGAFVGRGDSTKVYMELGYLQRSNDSIVNNLLEKVNTSRSYYLKSRLLKTDKSDLTVFVNYRNLKFTDPAIKNEQSLNSRVLYNDRYFDQLMQVTTAYETSSGTIPQQDFTYLEVEPGQGVYTWNDYNGNGIQELQEFEIAPFPDQAKYVRVYLPNQIFIRTHQNKFSQSLTLNPNQWQNEKGIKKLLSYFYNQSSFLIDRKIERNPGKFDLNPFDTSEERLLGLNSSIRNSLFYNRGKQDHSVTYTYLKNRARTLLNAGSQESRNSSHQLQYAHLVKKTWLFGFNGQTINADTYSENYGSRNYEIRGYLLAPKVSYIFSKNASWDLFYEYRNKENRIGDRELLDQQRLGTSFTYASERQFTVNGEFSFYNNAFTGNELSPAAYQMLEGLQAGKNLTWRLLLQKNLTQFLDVNVNYQGRKSETSKAIHTGNVQLRAYF</sequence>
<protein>
    <submittedName>
        <fullName evidence="1">Uncharacterized protein</fullName>
    </submittedName>
</protein>
<comment type="caution">
    <text evidence="1">The sequence shown here is derived from an EMBL/GenBank/DDBJ whole genome shotgun (WGS) entry which is preliminary data.</text>
</comment>